<keyword evidence="1" id="KW-0812">Transmembrane</keyword>
<dbReference type="AlphaFoldDB" id="A0A261S8F9"/>
<feature type="transmembrane region" description="Helical" evidence="1">
    <location>
        <begin position="63"/>
        <end position="82"/>
    </location>
</feature>
<dbReference type="EMBL" id="NEVL01000004">
    <property type="protein sequence ID" value="OZI32713.1"/>
    <property type="molecule type" value="Genomic_DNA"/>
</dbReference>
<comment type="caution">
    <text evidence="2">The sequence shown here is derived from an EMBL/GenBank/DDBJ whole genome shotgun (WGS) entry which is preliminary data.</text>
</comment>
<dbReference type="Pfam" id="PF20327">
    <property type="entry name" value="DUF6622"/>
    <property type="match status" value="1"/>
</dbReference>
<evidence type="ECO:0008006" key="4">
    <source>
        <dbReference type="Google" id="ProtNLM"/>
    </source>
</evidence>
<protein>
    <recommendedName>
        <fullName evidence="4">DUF1453 domain-containing protein</fullName>
    </recommendedName>
</protein>
<dbReference type="Proteomes" id="UP000217005">
    <property type="component" value="Unassembled WGS sequence"/>
</dbReference>
<feature type="transmembrane region" description="Helical" evidence="1">
    <location>
        <begin position="135"/>
        <end position="155"/>
    </location>
</feature>
<proteinExistence type="predicted"/>
<keyword evidence="1" id="KW-1133">Transmembrane helix</keyword>
<sequence>MQAEVFRHTPAWVWVLLLFLIYRGIAALWPRRTSVKQTLLLPVIFLLLGLSSIHTALNGELYAYLAFCGFLVAGVIAGWLIVPPRLVATYDRSSRKVLRPGSALTLILLVLAFASKFILSAVVARNPAFAADASFVLTFGGVSGFVSGLFWGVVLRQLWPVRNDILSGRD</sequence>
<accession>A0A261S8F9</accession>
<reference evidence="2 3" key="1">
    <citation type="submission" date="2017-05" db="EMBL/GenBank/DDBJ databases">
        <title>Complete and WGS of Bordetella genogroups.</title>
        <authorList>
            <person name="Spilker T."/>
            <person name="LiPuma J."/>
        </authorList>
    </citation>
    <scope>NUCLEOTIDE SEQUENCE [LARGE SCALE GENOMIC DNA]</scope>
    <source>
        <strain evidence="2 3">AU17610</strain>
    </source>
</reference>
<feature type="transmembrane region" description="Helical" evidence="1">
    <location>
        <begin position="103"/>
        <end position="123"/>
    </location>
</feature>
<feature type="transmembrane region" description="Helical" evidence="1">
    <location>
        <begin position="12"/>
        <end position="30"/>
    </location>
</feature>
<evidence type="ECO:0000313" key="3">
    <source>
        <dbReference type="Proteomes" id="UP000217005"/>
    </source>
</evidence>
<dbReference type="InterPro" id="IPR046730">
    <property type="entry name" value="DUF6622"/>
</dbReference>
<gene>
    <name evidence="2" type="ORF">CEG14_17560</name>
</gene>
<evidence type="ECO:0000256" key="1">
    <source>
        <dbReference type="SAM" id="Phobius"/>
    </source>
</evidence>
<dbReference type="RefSeq" id="WP_094827712.1">
    <property type="nucleotide sequence ID" value="NZ_NEVL01000004.1"/>
</dbReference>
<dbReference type="OrthoDB" id="3034721at2"/>
<organism evidence="2 3">
    <name type="scientific">Bordetella genomosp. 1</name>
    <dbReference type="NCBI Taxonomy" id="1395607"/>
    <lineage>
        <taxon>Bacteria</taxon>
        <taxon>Pseudomonadati</taxon>
        <taxon>Pseudomonadota</taxon>
        <taxon>Betaproteobacteria</taxon>
        <taxon>Burkholderiales</taxon>
        <taxon>Alcaligenaceae</taxon>
        <taxon>Bordetella</taxon>
    </lineage>
</organism>
<feature type="transmembrane region" description="Helical" evidence="1">
    <location>
        <begin position="39"/>
        <end position="57"/>
    </location>
</feature>
<name>A0A261S8F9_9BORD</name>
<keyword evidence="1" id="KW-0472">Membrane</keyword>
<evidence type="ECO:0000313" key="2">
    <source>
        <dbReference type="EMBL" id="OZI32713.1"/>
    </source>
</evidence>